<dbReference type="EMBL" id="BAABKC010000014">
    <property type="protein sequence ID" value="GAA5046995.1"/>
    <property type="molecule type" value="Genomic_DNA"/>
</dbReference>
<sequence>MRPGTRRGPRPERLDRKPQEQLLRIPYLTGCRVLPLGRSTEKITVGGARPPYERVFFREFALGRLITGTYTLAFADAFKADGMWADKGQDRVGPEGRAVTSPSAADRPRTAPPADRQGGADVRPGPSDLCGARPTGTGGRSGAVPRQRAVRGTPGR</sequence>
<name>A0ABP9JZ36_9ACTN</name>
<protein>
    <submittedName>
        <fullName evidence="2">Uncharacterized protein</fullName>
    </submittedName>
</protein>
<accession>A0ABP9JZ36</accession>
<organism evidence="2 3">
    <name type="scientific">Streptomyces similanensis</name>
    <dbReference type="NCBI Taxonomy" id="1274988"/>
    <lineage>
        <taxon>Bacteria</taxon>
        <taxon>Bacillati</taxon>
        <taxon>Actinomycetota</taxon>
        <taxon>Actinomycetes</taxon>
        <taxon>Kitasatosporales</taxon>
        <taxon>Streptomycetaceae</taxon>
        <taxon>Streptomyces</taxon>
    </lineage>
</organism>
<feature type="region of interest" description="Disordered" evidence="1">
    <location>
        <begin position="85"/>
        <end position="156"/>
    </location>
</feature>
<gene>
    <name evidence="2" type="ORF">GCM10023336_12090</name>
</gene>
<reference evidence="3" key="1">
    <citation type="journal article" date="2019" name="Int. J. Syst. Evol. Microbiol.">
        <title>The Global Catalogue of Microorganisms (GCM) 10K type strain sequencing project: providing services to taxonomists for standard genome sequencing and annotation.</title>
        <authorList>
            <consortium name="The Broad Institute Genomics Platform"/>
            <consortium name="The Broad Institute Genome Sequencing Center for Infectious Disease"/>
            <person name="Wu L."/>
            <person name="Ma J."/>
        </authorList>
    </citation>
    <scope>NUCLEOTIDE SEQUENCE [LARGE SCALE GENOMIC DNA]</scope>
    <source>
        <strain evidence="3">JCM 18410</strain>
    </source>
</reference>
<evidence type="ECO:0000313" key="3">
    <source>
        <dbReference type="Proteomes" id="UP001500124"/>
    </source>
</evidence>
<comment type="caution">
    <text evidence="2">The sequence shown here is derived from an EMBL/GenBank/DDBJ whole genome shotgun (WGS) entry which is preliminary data.</text>
</comment>
<evidence type="ECO:0000313" key="2">
    <source>
        <dbReference type="EMBL" id="GAA5046995.1"/>
    </source>
</evidence>
<proteinExistence type="predicted"/>
<keyword evidence="3" id="KW-1185">Reference proteome</keyword>
<dbReference type="Proteomes" id="UP001500124">
    <property type="component" value="Unassembled WGS sequence"/>
</dbReference>
<evidence type="ECO:0000256" key="1">
    <source>
        <dbReference type="SAM" id="MobiDB-lite"/>
    </source>
</evidence>